<comment type="caution">
    <text evidence="2">The sequence shown here is derived from an EMBL/GenBank/DDBJ whole genome shotgun (WGS) entry which is preliminary data.</text>
</comment>
<dbReference type="PANTHER" id="PTHR33746">
    <property type="entry name" value="RUBRERYTHRIN"/>
    <property type="match status" value="1"/>
</dbReference>
<protein>
    <submittedName>
        <fullName evidence="2">Rubrerythrin</fullName>
    </submittedName>
</protein>
<reference evidence="2 3" key="1">
    <citation type="submission" date="2018-10" db="EMBL/GenBank/DDBJ databases">
        <title>Sequencing the genomes of 1000 actinobacteria strains.</title>
        <authorList>
            <person name="Klenk H.-P."/>
        </authorList>
    </citation>
    <scope>NUCLEOTIDE SEQUENCE [LARGE SCALE GENOMIC DNA]</scope>
    <source>
        <strain evidence="2 3">DSM 43800</strain>
    </source>
</reference>
<dbReference type="Gene3D" id="1.20.1260.10">
    <property type="match status" value="1"/>
</dbReference>
<dbReference type="AlphaFoldDB" id="A0A495VWX5"/>
<dbReference type="InterPro" id="IPR009078">
    <property type="entry name" value="Ferritin-like_SF"/>
</dbReference>
<dbReference type="InterPro" id="IPR052753">
    <property type="entry name" value="Rbr2/Nigerythrin"/>
</dbReference>
<gene>
    <name evidence="2" type="ORF">C8E97_2398</name>
</gene>
<dbReference type="InterPro" id="IPR012347">
    <property type="entry name" value="Ferritin-like"/>
</dbReference>
<dbReference type="InterPro" id="IPR009040">
    <property type="entry name" value="Ferritin-like_diiron"/>
</dbReference>
<keyword evidence="3" id="KW-1185">Reference proteome</keyword>
<accession>A0A495VWX5</accession>
<dbReference type="CDD" id="cd01041">
    <property type="entry name" value="Rubrerythrin"/>
    <property type="match status" value="1"/>
</dbReference>
<dbReference type="Proteomes" id="UP000282084">
    <property type="component" value="Unassembled WGS sequence"/>
</dbReference>
<dbReference type="GO" id="GO:0046872">
    <property type="term" value="F:metal ion binding"/>
    <property type="evidence" value="ECO:0007669"/>
    <property type="project" value="InterPro"/>
</dbReference>
<name>A0A495VWX5_9PSEU</name>
<dbReference type="GO" id="GO:0016491">
    <property type="term" value="F:oxidoreductase activity"/>
    <property type="evidence" value="ECO:0007669"/>
    <property type="project" value="InterPro"/>
</dbReference>
<dbReference type="Pfam" id="PF02915">
    <property type="entry name" value="Rubrerythrin"/>
    <property type="match status" value="1"/>
</dbReference>
<dbReference type="SUPFAM" id="SSF47240">
    <property type="entry name" value="Ferritin-like"/>
    <property type="match status" value="1"/>
</dbReference>
<feature type="domain" description="Ferritin-like diiron" evidence="1">
    <location>
        <begin position="2"/>
        <end position="141"/>
    </location>
</feature>
<dbReference type="PROSITE" id="PS50905">
    <property type="entry name" value="FERRITIN_LIKE"/>
    <property type="match status" value="1"/>
</dbReference>
<organism evidence="2 3">
    <name type="scientific">Saccharothrix australiensis</name>
    <dbReference type="NCBI Taxonomy" id="2072"/>
    <lineage>
        <taxon>Bacteria</taxon>
        <taxon>Bacillati</taxon>
        <taxon>Actinomycetota</taxon>
        <taxon>Actinomycetes</taxon>
        <taxon>Pseudonocardiales</taxon>
        <taxon>Pseudonocardiaceae</taxon>
        <taxon>Saccharothrix</taxon>
    </lineage>
</organism>
<evidence type="ECO:0000313" key="2">
    <source>
        <dbReference type="EMBL" id="RKT53816.1"/>
    </source>
</evidence>
<evidence type="ECO:0000259" key="1">
    <source>
        <dbReference type="PROSITE" id="PS50905"/>
    </source>
</evidence>
<sequence>MTDLTKSLLSDLRSAFAGEAMTVQRYTYFAQVAEIEGHVEVSRLFTELAESVACAAHGHVDFLLHSADPTTGRPLGETPLNVAAAVSGELHEATERYPKLVAAAHAEGMADLASWLTTLCALKKAHVAKLEQALAGLSEPPLAATSANGTEGGERP</sequence>
<dbReference type="InterPro" id="IPR003251">
    <property type="entry name" value="Rr_diiron-bd_dom"/>
</dbReference>
<proteinExistence type="predicted"/>
<dbReference type="EMBL" id="RBXO01000001">
    <property type="protein sequence ID" value="RKT53816.1"/>
    <property type="molecule type" value="Genomic_DNA"/>
</dbReference>
<dbReference type="PANTHER" id="PTHR33746:SF4">
    <property type="entry name" value="RUBRERYTHRIN"/>
    <property type="match status" value="1"/>
</dbReference>
<dbReference type="OrthoDB" id="4209154at2"/>
<evidence type="ECO:0000313" key="3">
    <source>
        <dbReference type="Proteomes" id="UP000282084"/>
    </source>
</evidence>